<feature type="transmembrane region" description="Helical" evidence="5">
    <location>
        <begin position="79"/>
        <end position="105"/>
    </location>
</feature>
<dbReference type="Proteomes" id="UP000000707">
    <property type="component" value="Unassembled WGS sequence"/>
</dbReference>
<evidence type="ECO:0000256" key="5">
    <source>
        <dbReference type="SAM" id="Phobius"/>
    </source>
</evidence>
<dbReference type="GO" id="GO:0016020">
    <property type="term" value="C:membrane"/>
    <property type="evidence" value="ECO:0007669"/>
    <property type="project" value="UniProtKB-SubCell"/>
</dbReference>
<dbReference type="GO" id="GO:0006890">
    <property type="term" value="P:retrograde vesicle-mediated transport, Golgi to endoplasmic reticulum"/>
    <property type="evidence" value="ECO:0007669"/>
    <property type="project" value="InterPro"/>
</dbReference>
<dbReference type="Gene3D" id="1.20.1540.10">
    <property type="entry name" value="Rhomboid-like"/>
    <property type="match status" value="1"/>
</dbReference>
<dbReference type="HOGENOM" id="CLU_676370_0_0_1"/>
<keyword evidence="7" id="KW-1185">Reference proteome</keyword>
<keyword evidence="4 5" id="KW-0472">Membrane</keyword>
<keyword evidence="3 5" id="KW-1133">Transmembrane helix</keyword>
<feature type="transmembrane region" description="Helical" evidence="5">
    <location>
        <begin position="7"/>
        <end position="27"/>
    </location>
</feature>
<feature type="transmembrane region" description="Helical" evidence="5">
    <location>
        <begin position="186"/>
        <end position="203"/>
    </location>
</feature>
<dbReference type="GO" id="GO:0005794">
    <property type="term" value="C:Golgi apparatus"/>
    <property type="evidence" value="ECO:0007669"/>
    <property type="project" value="TreeGrafter"/>
</dbReference>
<evidence type="ECO:0000313" key="7">
    <source>
        <dbReference type="Proteomes" id="UP000000707"/>
    </source>
</evidence>
<dbReference type="OrthoDB" id="73612at2759"/>
<dbReference type="InterPro" id="IPR013861">
    <property type="entry name" value="TMEM115/Pdh1/Rbl19"/>
</dbReference>
<dbReference type="PANTHER" id="PTHR13377:SF3">
    <property type="entry name" value="TRANSMEMBRANE PROTEIN 115"/>
    <property type="match status" value="1"/>
</dbReference>
<dbReference type="AlphaFoldDB" id="G3AZP7"/>
<dbReference type="InterPro" id="IPR035952">
    <property type="entry name" value="Rhomboid-like_sf"/>
</dbReference>
<evidence type="ECO:0000313" key="6">
    <source>
        <dbReference type="EMBL" id="EGV66109.1"/>
    </source>
</evidence>
<name>G3AZP7_CANTC</name>
<feature type="transmembrane region" description="Helical" evidence="5">
    <location>
        <begin position="148"/>
        <end position="166"/>
    </location>
</feature>
<feature type="transmembrane region" description="Helical" evidence="5">
    <location>
        <begin position="117"/>
        <end position="136"/>
    </location>
</feature>
<dbReference type="SMART" id="SM01160">
    <property type="entry name" value="DUF1751"/>
    <property type="match status" value="1"/>
</dbReference>
<reference evidence="6 7" key="1">
    <citation type="journal article" date="2011" name="Proc. Natl. Acad. Sci. U.S.A.">
        <title>Comparative genomics of xylose-fermenting fungi for enhanced biofuel production.</title>
        <authorList>
            <person name="Wohlbach D.J."/>
            <person name="Kuo A."/>
            <person name="Sato T.K."/>
            <person name="Potts K.M."/>
            <person name="Salamov A.A."/>
            <person name="LaButti K.M."/>
            <person name="Sun H."/>
            <person name="Clum A."/>
            <person name="Pangilinan J.L."/>
            <person name="Lindquist E.A."/>
            <person name="Lucas S."/>
            <person name="Lapidus A."/>
            <person name="Jin M."/>
            <person name="Gunawan C."/>
            <person name="Balan V."/>
            <person name="Dale B.E."/>
            <person name="Jeffries T.W."/>
            <person name="Zinkel R."/>
            <person name="Barry K.W."/>
            <person name="Grigoriev I.V."/>
            <person name="Gasch A.P."/>
        </authorList>
    </citation>
    <scope>NUCLEOTIDE SEQUENCE [LARGE SCALE GENOMIC DNA]</scope>
    <source>
        <strain evidence="6">ATCC 10573</strain>
        <strain evidence="7">ATCC 10573 / BCRC 21748 / CBS 615 / JCM 9827 / NBRC 10315 / NRRL Y-1498 / VKM Y-70</strain>
    </source>
</reference>
<evidence type="ECO:0000256" key="4">
    <source>
        <dbReference type="ARBA" id="ARBA00023136"/>
    </source>
</evidence>
<dbReference type="Pfam" id="PF08551">
    <property type="entry name" value="DUF1751"/>
    <property type="match status" value="1"/>
</dbReference>
<evidence type="ECO:0000256" key="1">
    <source>
        <dbReference type="ARBA" id="ARBA00004141"/>
    </source>
</evidence>
<proteinExistence type="predicted"/>
<keyword evidence="2 5" id="KW-0812">Transmembrane</keyword>
<evidence type="ECO:0000256" key="2">
    <source>
        <dbReference type="ARBA" id="ARBA00022692"/>
    </source>
</evidence>
<sequence length="404" mass="46044">MKVPKITSILLVALSAISVLNFLLKYYTYFVLMVSSSKKTAHEVNNIAEETGEVPHPHELYVPLLTFIPTKSPVLTRPWVLVTSSLIEENFVGLTMSFFTIFYLGKYLENIWGHKDYSYFIACNVLIGNLMVYTLFYTCSWMGQLHEVPPVVVTPMAVIMGFFVAIKQRIPSHYLLFFKGNVRVKIKYLPFLLIVSSFMLSLLSEEFRISFHLSINGFIISWVYLRFFKEGSNEVQSYLLPFSLTRKRSSKKNYKVKKTEPKETPSISTNSSLHLETVPIRGDRTEQFALYTFFPAPVSLVVKAISNIVFNVLAKYNVIDAKSFSLGDSDDDDSEQLMFEDVHKLQSKLFGLSSLNGAQDVSTIAHTNSKFKSVWDWVVGGRGKKAGVNTSMDKRRKQALKEFE</sequence>
<organism evidence="7">
    <name type="scientific">Candida tenuis (strain ATCC 10573 / BCRC 21748 / CBS 615 / JCM 9827 / NBRC 10315 / NRRL Y-1498 / VKM Y-70)</name>
    <name type="common">Yeast</name>
    <name type="synonym">Yamadazyma tenuis</name>
    <dbReference type="NCBI Taxonomy" id="590646"/>
    <lineage>
        <taxon>Eukaryota</taxon>
        <taxon>Fungi</taxon>
        <taxon>Dikarya</taxon>
        <taxon>Ascomycota</taxon>
        <taxon>Saccharomycotina</taxon>
        <taxon>Pichiomycetes</taxon>
        <taxon>Debaryomycetaceae</taxon>
        <taxon>Yamadazyma</taxon>
    </lineage>
</organism>
<comment type="subcellular location">
    <subcellularLocation>
        <location evidence="1">Membrane</location>
        <topology evidence="1">Multi-pass membrane protein</topology>
    </subcellularLocation>
</comment>
<dbReference type="SUPFAM" id="SSF144091">
    <property type="entry name" value="Rhomboid-like"/>
    <property type="match status" value="1"/>
</dbReference>
<evidence type="ECO:0000256" key="3">
    <source>
        <dbReference type="ARBA" id="ARBA00022989"/>
    </source>
</evidence>
<dbReference type="EMBL" id="GL996512">
    <property type="protein sequence ID" value="EGV66110.1"/>
    <property type="molecule type" value="Genomic_DNA"/>
</dbReference>
<dbReference type="eggNOG" id="KOG2890">
    <property type="taxonomic scope" value="Eukaryota"/>
</dbReference>
<accession>G3AZP7</accession>
<dbReference type="PANTHER" id="PTHR13377">
    <property type="entry name" value="PLACENTAL PROTEIN 6"/>
    <property type="match status" value="1"/>
</dbReference>
<dbReference type="EMBL" id="GL996512">
    <property type="protein sequence ID" value="EGV66109.1"/>
    <property type="molecule type" value="Genomic_DNA"/>
</dbReference>
<protein>
    <submittedName>
        <fullName evidence="6">DUF1751-domain-containing protein</fullName>
    </submittedName>
</protein>
<gene>
    <name evidence="6" type="ORF">CANTEDRAFT_112512</name>
</gene>